<gene>
    <name evidence="2" type="ORF">Ciccas_004183</name>
</gene>
<dbReference type="Proteomes" id="UP001626550">
    <property type="component" value="Unassembled WGS sequence"/>
</dbReference>
<name>A0ABD2QD52_9PLAT</name>
<evidence type="ECO:0000313" key="2">
    <source>
        <dbReference type="EMBL" id="KAL3317152.1"/>
    </source>
</evidence>
<keyword evidence="1" id="KW-0175">Coiled coil</keyword>
<proteinExistence type="predicted"/>
<feature type="coiled-coil region" evidence="1">
    <location>
        <begin position="33"/>
        <end position="60"/>
    </location>
</feature>
<keyword evidence="3" id="KW-1185">Reference proteome</keyword>
<organism evidence="2 3">
    <name type="scientific">Cichlidogyrus casuarinus</name>
    <dbReference type="NCBI Taxonomy" id="1844966"/>
    <lineage>
        <taxon>Eukaryota</taxon>
        <taxon>Metazoa</taxon>
        <taxon>Spiralia</taxon>
        <taxon>Lophotrochozoa</taxon>
        <taxon>Platyhelminthes</taxon>
        <taxon>Monogenea</taxon>
        <taxon>Monopisthocotylea</taxon>
        <taxon>Dactylogyridea</taxon>
        <taxon>Ancyrocephalidae</taxon>
        <taxon>Cichlidogyrus</taxon>
    </lineage>
</organism>
<evidence type="ECO:0000256" key="1">
    <source>
        <dbReference type="SAM" id="Coils"/>
    </source>
</evidence>
<sequence>MLWKPNRRAKNAIVNWFRTKFNPYVHQPESNQSHNREEEMDELGQTCEEMNRRVENLIDHVRRVTGYFNGLLQQQADE</sequence>
<accession>A0ABD2QD52</accession>
<protein>
    <submittedName>
        <fullName evidence="2">Uncharacterized protein</fullName>
    </submittedName>
</protein>
<dbReference type="EMBL" id="JBJKFK010000421">
    <property type="protein sequence ID" value="KAL3317152.1"/>
    <property type="molecule type" value="Genomic_DNA"/>
</dbReference>
<reference evidence="2 3" key="1">
    <citation type="submission" date="2024-11" db="EMBL/GenBank/DDBJ databases">
        <title>Adaptive evolution of stress response genes in parasites aligns with host niche diversity.</title>
        <authorList>
            <person name="Hahn C."/>
            <person name="Resl P."/>
        </authorList>
    </citation>
    <scope>NUCLEOTIDE SEQUENCE [LARGE SCALE GENOMIC DNA]</scope>
    <source>
        <strain evidence="2">EGGRZ-B1_66</strain>
        <tissue evidence="2">Body</tissue>
    </source>
</reference>
<dbReference type="AlphaFoldDB" id="A0ABD2QD52"/>
<evidence type="ECO:0000313" key="3">
    <source>
        <dbReference type="Proteomes" id="UP001626550"/>
    </source>
</evidence>
<comment type="caution">
    <text evidence="2">The sequence shown here is derived from an EMBL/GenBank/DDBJ whole genome shotgun (WGS) entry which is preliminary data.</text>
</comment>